<gene>
    <name evidence="2" type="ORF">D9C73_018332</name>
</gene>
<keyword evidence="3" id="KW-1185">Reference proteome</keyword>
<evidence type="ECO:0000313" key="3">
    <source>
        <dbReference type="Proteomes" id="UP000298787"/>
    </source>
</evidence>
<dbReference type="EMBL" id="CM014093">
    <property type="protein sequence ID" value="TKS84900.1"/>
    <property type="molecule type" value="Genomic_DNA"/>
</dbReference>
<protein>
    <submittedName>
        <fullName evidence="2">AP-3 complex subunit beta-1</fullName>
    </submittedName>
</protein>
<dbReference type="Proteomes" id="UP000298787">
    <property type="component" value="Chromosome 16"/>
</dbReference>
<proteinExistence type="predicted"/>
<reference evidence="2 3" key="1">
    <citation type="submission" date="2019-01" db="EMBL/GenBank/DDBJ databases">
        <title>Genome Assembly of Collichthys lucidus.</title>
        <authorList>
            <person name="Cai M."/>
            <person name="Xiao S."/>
        </authorList>
    </citation>
    <scope>NUCLEOTIDE SEQUENCE [LARGE SCALE GENOMIC DNA]</scope>
    <source>
        <strain evidence="2">JT15FE1705JMU</strain>
        <tissue evidence="2">Muscle</tissue>
    </source>
</reference>
<sequence length="66" mass="6896">MSTSALYNDQGGAETAVEAGQESTPTSSSTGAAFGLFSSDFKNETPGHMFAYLQAKLEGQEESTRA</sequence>
<feature type="region of interest" description="Disordered" evidence="1">
    <location>
        <begin position="1"/>
        <end position="31"/>
    </location>
</feature>
<organism evidence="2 3">
    <name type="scientific">Collichthys lucidus</name>
    <name type="common">Big head croaker</name>
    <name type="synonym">Sciaena lucida</name>
    <dbReference type="NCBI Taxonomy" id="240159"/>
    <lineage>
        <taxon>Eukaryota</taxon>
        <taxon>Metazoa</taxon>
        <taxon>Chordata</taxon>
        <taxon>Craniata</taxon>
        <taxon>Vertebrata</taxon>
        <taxon>Euteleostomi</taxon>
        <taxon>Actinopterygii</taxon>
        <taxon>Neopterygii</taxon>
        <taxon>Teleostei</taxon>
        <taxon>Neoteleostei</taxon>
        <taxon>Acanthomorphata</taxon>
        <taxon>Eupercaria</taxon>
        <taxon>Sciaenidae</taxon>
        <taxon>Collichthys</taxon>
    </lineage>
</organism>
<accession>A0A4U5VBH9</accession>
<evidence type="ECO:0000256" key="1">
    <source>
        <dbReference type="SAM" id="MobiDB-lite"/>
    </source>
</evidence>
<feature type="compositionally biased region" description="Polar residues" evidence="1">
    <location>
        <begin position="21"/>
        <end position="31"/>
    </location>
</feature>
<dbReference type="STRING" id="240159.A0A4U5VBH9"/>
<evidence type="ECO:0000313" key="2">
    <source>
        <dbReference type="EMBL" id="TKS84900.1"/>
    </source>
</evidence>
<name>A0A4U5VBH9_COLLU</name>
<dbReference type="AlphaFoldDB" id="A0A4U5VBH9"/>